<dbReference type="InterPro" id="IPR011583">
    <property type="entry name" value="Chitinase_II/V-like_cat"/>
</dbReference>
<evidence type="ECO:0000256" key="3">
    <source>
        <dbReference type="ARBA" id="ARBA00012729"/>
    </source>
</evidence>
<dbReference type="SMART" id="SM00636">
    <property type="entry name" value="Glyco_18"/>
    <property type="match status" value="2"/>
</dbReference>
<dbReference type="InterPro" id="IPR013783">
    <property type="entry name" value="Ig-like_fold"/>
</dbReference>
<dbReference type="PANTHER" id="PTHR11177">
    <property type="entry name" value="CHITINASE"/>
    <property type="match status" value="1"/>
</dbReference>
<comment type="catalytic activity">
    <reaction evidence="1">
        <text>Random endo-hydrolysis of N-acetyl-beta-D-glucosaminide (1-&gt;4)-beta-linkages in chitin and chitodextrins.</text>
        <dbReference type="EC" id="3.2.1.14"/>
    </reaction>
</comment>
<dbReference type="PROSITE" id="PS01095">
    <property type="entry name" value="GH18_1"/>
    <property type="match status" value="2"/>
</dbReference>
<dbReference type="Gene3D" id="3.10.50.10">
    <property type="match status" value="1"/>
</dbReference>
<dbReference type="PROSITE" id="PS51910">
    <property type="entry name" value="GH18_2"/>
    <property type="match status" value="2"/>
</dbReference>
<gene>
    <name evidence="10" type="ORF">KK062_19785</name>
</gene>
<dbReference type="InterPro" id="IPR014756">
    <property type="entry name" value="Ig_E-set"/>
</dbReference>
<dbReference type="GO" id="GO:0008843">
    <property type="term" value="F:endochitinase activity"/>
    <property type="evidence" value="ECO:0007669"/>
    <property type="project" value="UniProtKB-EC"/>
</dbReference>
<proteinExistence type="inferred from homology"/>
<dbReference type="InterPro" id="IPR026444">
    <property type="entry name" value="Secre_tail"/>
</dbReference>
<dbReference type="Gene3D" id="3.20.20.80">
    <property type="entry name" value="Glycosidases"/>
    <property type="match status" value="2"/>
</dbReference>
<dbReference type="InterPro" id="IPR001223">
    <property type="entry name" value="Glyco_hydro18_cat"/>
</dbReference>
<dbReference type="InterPro" id="IPR036573">
    <property type="entry name" value="CBM_sf_5/12"/>
</dbReference>
<evidence type="ECO:0000256" key="2">
    <source>
        <dbReference type="ARBA" id="ARBA00009121"/>
    </source>
</evidence>
<dbReference type="Pfam" id="PF17957">
    <property type="entry name" value="Big_7"/>
    <property type="match status" value="4"/>
</dbReference>
<protein>
    <recommendedName>
        <fullName evidence="3">chitinase</fullName>
        <ecNumber evidence="3">3.2.1.14</ecNumber>
    </recommendedName>
</protein>
<dbReference type="GO" id="GO:0030246">
    <property type="term" value="F:carbohydrate binding"/>
    <property type="evidence" value="ECO:0007669"/>
    <property type="project" value="InterPro"/>
</dbReference>
<dbReference type="GO" id="GO:0005975">
    <property type="term" value="P:carbohydrate metabolic process"/>
    <property type="evidence" value="ECO:0007669"/>
    <property type="project" value="InterPro"/>
</dbReference>
<dbReference type="SUPFAM" id="SSF51055">
    <property type="entry name" value="Carbohydrate binding domain"/>
    <property type="match status" value="1"/>
</dbReference>
<dbReference type="PANTHER" id="PTHR11177:SF317">
    <property type="entry name" value="CHITINASE 12-RELATED"/>
    <property type="match status" value="1"/>
</dbReference>
<keyword evidence="11" id="KW-1185">Reference proteome</keyword>
<dbReference type="InterPro" id="IPR050314">
    <property type="entry name" value="Glycosyl_Hydrlase_18"/>
</dbReference>
<name>A0AAP2DZL5_9BACT</name>
<dbReference type="SUPFAM" id="SSF81296">
    <property type="entry name" value="E set domains"/>
    <property type="match status" value="1"/>
</dbReference>
<comment type="similarity">
    <text evidence="2">Belongs to the glycosyl hydrolase 18 family. Chitinase class II subfamily.</text>
</comment>
<dbReference type="Gene3D" id="2.60.40.10">
    <property type="entry name" value="Immunoglobulins"/>
    <property type="match status" value="4"/>
</dbReference>
<evidence type="ECO:0000256" key="4">
    <source>
        <dbReference type="ARBA" id="ARBA00022801"/>
    </source>
</evidence>
<dbReference type="CDD" id="cd12215">
    <property type="entry name" value="ChiC_BD"/>
    <property type="match status" value="1"/>
</dbReference>
<keyword evidence="4 8" id="KW-0378">Hydrolase</keyword>
<dbReference type="Pfam" id="PF02839">
    <property type="entry name" value="CBM_5_12"/>
    <property type="match status" value="1"/>
</dbReference>
<dbReference type="EC" id="3.2.1.14" evidence="3"/>
<keyword evidence="5" id="KW-0624">Polysaccharide degradation</keyword>
<evidence type="ECO:0000256" key="5">
    <source>
        <dbReference type="ARBA" id="ARBA00023024"/>
    </source>
</evidence>
<feature type="domain" description="GH18" evidence="9">
    <location>
        <begin position="49"/>
        <end position="508"/>
    </location>
</feature>
<dbReference type="Gene3D" id="3.40.5.30">
    <property type="entry name" value="(Trans)glycosidases - domain 2"/>
    <property type="match status" value="1"/>
</dbReference>
<evidence type="ECO:0000256" key="8">
    <source>
        <dbReference type="RuleBase" id="RU000489"/>
    </source>
</evidence>
<dbReference type="NCBIfam" id="TIGR04183">
    <property type="entry name" value="Por_Secre_tail"/>
    <property type="match status" value="1"/>
</dbReference>
<dbReference type="InterPro" id="IPR035986">
    <property type="entry name" value="PKD_dom_sf"/>
</dbReference>
<dbReference type="RefSeq" id="WP_254086068.1">
    <property type="nucleotide sequence ID" value="NZ_JAHESE010000023.1"/>
</dbReference>
<dbReference type="Proteomes" id="UP001319080">
    <property type="component" value="Unassembled WGS sequence"/>
</dbReference>
<dbReference type="Pfam" id="PF00704">
    <property type="entry name" value="Glyco_hydro_18"/>
    <property type="match status" value="2"/>
</dbReference>
<dbReference type="GO" id="GO:0006032">
    <property type="term" value="P:chitin catabolic process"/>
    <property type="evidence" value="ECO:0007669"/>
    <property type="project" value="UniProtKB-KW"/>
</dbReference>
<dbReference type="Gene3D" id="2.10.10.20">
    <property type="entry name" value="Carbohydrate-binding module superfamily 5/12"/>
    <property type="match status" value="1"/>
</dbReference>
<dbReference type="SMART" id="SM00089">
    <property type="entry name" value="PKD"/>
    <property type="match status" value="4"/>
</dbReference>
<evidence type="ECO:0000313" key="11">
    <source>
        <dbReference type="Proteomes" id="UP001319080"/>
    </source>
</evidence>
<dbReference type="InterPro" id="IPR022409">
    <property type="entry name" value="PKD/Chitinase_dom"/>
</dbReference>
<evidence type="ECO:0000256" key="7">
    <source>
        <dbReference type="ARBA" id="ARBA00023295"/>
    </source>
</evidence>
<comment type="caution">
    <text evidence="10">The sequence shown here is derived from an EMBL/GenBank/DDBJ whole genome shotgun (WGS) entry which is preliminary data.</text>
</comment>
<dbReference type="SUPFAM" id="SSF51445">
    <property type="entry name" value="(Trans)glycosidases"/>
    <property type="match status" value="2"/>
</dbReference>
<dbReference type="SUPFAM" id="SSF54556">
    <property type="entry name" value="Chitinase insertion domain"/>
    <property type="match status" value="1"/>
</dbReference>
<dbReference type="SMART" id="SM00495">
    <property type="entry name" value="ChtBD3"/>
    <property type="match status" value="2"/>
</dbReference>
<dbReference type="GO" id="GO:0005576">
    <property type="term" value="C:extracellular region"/>
    <property type="evidence" value="ECO:0007669"/>
    <property type="project" value="InterPro"/>
</dbReference>
<accession>A0AAP2DZL5</accession>
<dbReference type="InterPro" id="IPR003610">
    <property type="entry name" value="CBM5/12"/>
</dbReference>
<evidence type="ECO:0000256" key="6">
    <source>
        <dbReference type="ARBA" id="ARBA00023277"/>
    </source>
</evidence>
<evidence type="ECO:0000256" key="1">
    <source>
        <dbReference type="ARBA" id="ARBA00000822"/>
    </source>
</evidence>
<dbReference type="GO" id="GO:0008061">
    <property type="term" value="F:chitin binding"/>
    <property type="evidence" value="ECO:0007669"/>
    <property type="project" value="InterPro"/>
</dbReference>
<keyword evidence="5" id="KW-0146">Chitin degradation</keyword>
<evidence type="ECO:0000259" key="9">
    <source>
        <dbReference type="PROSITE" id="PS51910"/>
    </source>
</evidence>
<dbReference type="InterPro" id="IPR001579">
    <property type="entry name" value="Glyco_hydro_18_chit_AS"/>
</dbReference>
<organism evidence="10 11">
    <name type="scientific">Dawidia cretensis</name>
    <dbReference type="NCBI Taxonomy" id="2782350"/>
    <lineage>
        <taxon>Bacteria</taxon>
        <taxon>Pseudomonadati</taxon>
        <taxon>Bacteroidota</taxon>
        <taxon>Cytophagia</taxon>
        <taxon>Cytophagales</taxon>
        <taxon>Chryseotaleaceae</taxon>
        <taxon>Dawidia</taxon>
    </lineage>
</organism>
<dbReference type="InterPro" id="IPR017853">
    <property type="entry name" value="GH"/>
</dbReference>
<dbReference type="InterPro" id="IPR029070">
    <property type="entry name" value="Chitinase_insertion_sf"/>
</dbReference>
<sequence>MSTFTLTSISFGNTCRRVYILLLLLLASVAAVFGQVNTGGSATTANHQKQIVGYITNWDAWKSSAHGVPGAGAYTHLNIDYSKYTILNFSFFGVAKDGSLHSGDYRNKLIYQQGAVQEPAPILHGGVYDSWDMHLMFGELEYKYDFADARVAAAGFVADGAGWRNTKTTLTGPMPVPLKKEGGAKGIIEMAHERNVRVVASIGGWSMCKHFPEMAADATKRARFVANCQRLIGLGFDGIDLDWEYPGPYSGMNFTGSQADFANFTTLVQQIRSAIGPDKLITAAFTADPAKLAGLQWSTLANVMSYFNMMTYDYNGGWSGKAGHNSPLYDYPNQEFANFSWDACYRALVGLGVPANKINMGAAFYGRGVVTQGTAALNAPTQKVQRTVDPDGPISSAADFTNWSAHEGTPYYEYIRQNKAGWTEHWDDNAKVPYLTKGNYFLSYDNEQSIGLKAQYVVDKGLSGVIVWTVYEDLEISGSATAFGPKLARYSSVKSPLVNKINEVFALGNTGMPTVSITAPTNNAVVAPGSSVVVNATANDSNGSITKVEFLLDGTKVGEDATSPYSFTISSLAAGTHTIQAKATDNSGNTATASVSVIAGTATAPTVSIQSPTSGSSYTAGASVTITASATDADGSIARVEFFQGATKLGEATTQPYSYTWAGVGAGTYSLTAKATDNSGLSTTSSAVNITVTGSSCSTPEWVAATAYNGSAEVSRNGNKYQARWWTQGEDPALKSGPDDVWKLIGPCGGGPTNANPVATLTAPNNGTSYTAPATVTLTATATDSDGTISKVEFYNGSSLIGTATSSPYSVTWSNVVAGTYTLSAKATDNAGGTGTSSSVSITVTGGTSNNGSFKVVGYMPSWQGTADDIQYDKVTHINYSFIRPTTSGGLTAVDQPGKLSQIVSRAHAAGAKVGIAVGGWSDLNNTDFQVMAASASTRNTFKNNLLALLNTYQLDGVDIDWEYPIDGQDPANFATLMTELGSALHAQGKFLTAAVSASGYYANGVLPAVFTAVDFLNIMVYDGGNGADHSPYSYAVSSLDYWAGRGLPAAKTVLGVPFYSRPNWKTFRDLVAQGANPNLDVFNGDYYNGINTIKQKTNLAFDRNLGGMMIWELSQDATGNNSLLTAIRQVIDVRNGGNNNNTPPTVSITAPANGTSAAAPATVTIQATASDNGSVTKVEFFRNGTKLGEDTSSPYAYTWSGIAAGTYTLTAVATDNQGASTTSAAVSLTVTGGTSGCGGVVQYVENGGYVAGSIVQNQGSQYECKPYPFSGWCNGAAWAYAPGTGTYWSDAWVLKGSCGAAARTADASAATLTVTEEKGLTLYPNPGKAGESATASFTFESAPGAVQVTLKNVNGTDVHRQHFGDKGNSQVTVALPPLPRGLYIFHIKSSQRVWTKKYIIE</sequence>
<dbReference type="EMBL" id="JAHESE010000023">
    <property type="protein sequence ID" value="MBT1710495.1"/>
    <property type="molecule type" value="Genomic_DNA"/>
</dbReference>
<keyword evidence="7 8" id="KW-0326">Glycosidase</keyword>
<keyword evidence="6" id="KW-0119">Carbohydrate metabolism</keyword>
<evidence type="ECO:0000313" key="10">
    <source>
        <dbReference type="EMBL" id="MBT1710495.1"/>
    </source>
</evidence>
<dbReference type="SUPFAM" id="SSF49299">
    <property type="entry name" value="PKD domain"/>
    <property type="match status" value="2"/>
</dbReference>
<feature type="domain" description="GH18" evidence="9">
    <location>
        <begin position="854"/>
        <end position="1135"/>
    </location>
</feature>
<reference evidence="10 11" key="1">
    <citation type="submission" date="2021-05" db="EMBL/GenBank/DDBJ databases">
        <title>A Polyphasic approach of four new species of the genus Ohtaekwangia: Ohtaekwangia histidinii sp. nov., Ohtaekwangia cretensis sp. nov., Ohtaekwangia indiensis sp. nov., Ohtaekwangia reichenbachii sp. nov. from diverse environment.</title>
        <authorList>
            <person name="Octaviana S."/>
        </authorList>
    </citation>
    <scope>NUCLEOTIDE SEQUENCE [LARGE SCALE GENOMIC DNA]</scope>
    <source>
        <strain evidence="10 11">PWU5</strain>
    </source>
</reference>